<evidence type="ECO:0000313" key="6">
    <source>
        <dbReference type="EMBL" id="OYP53697.1"/>
    </source>
</evidence>
<dbReference type="InterPro" id="IPR000835">
    <property type="entry name" value="HTH_MarR-typ"/>
</dbReference>
<dbReference type="InterPro" id="IPR036390">
    <property type="entry name" value="WH_DNA-bd_sf"/>
</dbReference>
<dbReference type="PROSITE" id="PS50995">
    <property type="entry name" value="HTH_MARR_2"/>
    <property type="match status" value="1"/>
</dbReference>
<reference evidence="5" key="2">
    <citation type="submission" date="2021-08" db="EMBL/GenBank/DDBJ databases">
        <title>Prevotella lacticifex sp. nov., isolated from rumen of cow.</title>
        <authorList>
            <person name="Shinkai T."/>
            <person name="Ikeyama N."/>
            <person name="Kumagai M."/>
            <person name="Ohmori H."/>
            <person name="Sakamoto M."/>
            <person name="Ohkuma M."/>
            <person name="Mitsumori M."/>
        </authorList>
    </citation>
    <scope>NUCLEOTIDE SEQUENCE</scope>
    <source>
        <strain evidence="5">DSM 11371</strain>
    </source>
</reference>
<dbReference type="AlphaFoldDB" id="A0AA37I0U7"/>
<comment type="caution">
    <text evidence="5">The sequence shown here is derived from an EMBL/GenBank/DDBJ whole genome shotgun (WGS) entry which is preliminary data.</text>
</comment>
<reference evidence="6 7" key="1">
    <citation type="submission" date="2017-08" db="EMBL/GenBank/DDBJ databases">
        <title>Comparative genomics of non-oral Prevotella species.</title>
        <authorList>
            <person name="Accetto T."/>
            <person name="Nograsek B."/>
            <person name="Avgustin G."/>
        </authorList>
    </citation>
    <scope>NUCLEOTIDE SEQUENCE [LARGE SCALE GENOMIC DNA]</scope>
    <source>
        <strain evidence="6 7">TC1-1</strain>
    </source>
</reference>
<protein>
    <submittedName>
        <fullName evidence="6">MarR family transcriptional regulator</fullName>
    </submittedName>
</protein>
<evidence type="ECO:0000313" key="7">
    <source>
        <dbReference type="Proteomes" id="UP000216189"/>
    </source>
</evidence>
<dbReference type="RefSeq" id="WP_074803095.1">
    <property type="nucleotide sequence ID" value="NZ_BPTR01000001.1"/>
</dbReference>
<keyword evidence="7" id="KW-1185">Reference proteome</keyword>
<dbReference type="GO" id="GO:0003677">
    <property type="term" value="F:DNA binding"/>
    <property type="evidence" value="ECO:0007669"/>
    <property type="project" value="UniProtKB-KW"/>
</dbReference>
<feature type="domain" description="HTH marR-type" evidence="4">
    <location>
        <begin position="1"/>
        <end position="125"/>
    </location>
</feature>
<evidence type="ECO:0000313" key="8">
    <source>
        <dbReference type="Proteomes" id="UP000887043"/>
    </source>
</evidence>
<dbReference type="Proteomes" id="UP000887043">
    <property type="component" value="Unassembled WGS sequence"/>
</dbReference>
<dbReference type="Gene3D" id="1.10.10.10">
    <property type="entry name" value="Winged helix-like DNA-binding domain superfamily/Winged helix DNA-binding domain"/>
    <property type="match status" value="1"/>
</dbReference>
<name>A0AA37I0U7_SEGBR</name>
<accession>A0AA37I0U7</accession>
<dbReference type="PANTHER" id="PTHR42756">
    <property type="entry name" value="TRANSCRIPTIONAL REGULATOR, MARR"/>
    <property type="match status" value="1"/>
</dbReference>
<dbReference type="Pfam" id="PF01047">
    <property type="entry name" value="MarR"/>
    <property type="match status" value="1"/>
</dbReference>
<sequence>MNKECLSYIRSIYRTIASFEQTLQKQFGLNFNEVMLLIIVSEKINISSSEIATEMGLTPSNASKVIASLEKRKLIVRHACKEDLRCMKFSISKSGEEMLAQIDCDHVELPEPLFRLIHSMMTATI</sequence>
<dbReference type="PANTHER" id="PTHR42756:SF1">
    <property type="entry name" value="TRANSCRIPTIONAL REPRESSOR OF EMRAB OPERON"/>
    <property type="match status" value="1"/>
</dbReference>
<dbReference type="EMBL" id="NPJF01000058">
    <property type="protein sequence ID" value="OYP53697.1"/>
    <property type="molecule type" value="Genomic_DNA"/>
</dbReference>
<evidence type="ECO:0000259" key="4">
    <source>
        <dbReference type="PROSITE" id="PS50995"/>
    </source>
</evidence>
<dbReference type="SUPFAM" id="SSF46785">
    <property type="entry name" value="Winged helix' DNA-binding domain"/>
    <property type="match status" value="1"/>
</dbReference>
<keyword evidence="2" id="KW-0238">DNA-binding</keyword>
<proteinExistence type="predicted"/>
<keyword evidence="3" id="KW-0804">Transcription</keyword>
<dbReference type="SMART" id="SM00347">
    <property type="entry name" value="HTH_MARR"/>
    <property type="match status" value="1"/>
</dbReference>
<dbReference type="EMBL" id="BPTR01000001">
    <property type="protein sequence ID" value="GJG26955.1"/>
    <property type="molecule type" value="Genomic_DNA"/>
</dbReference>
<gene>
    <name evidence="6" type="ORF">CIK91_11565</name>
    <name evidence="5" type="ORF">PRRU23_06550</name>
</gene>
<evidence type="ECO:0000256" key="3">
    <source>
        <dbReference type="ARBA" id="ARBA00023163"/>
    </source>
</evidence>
<evidence type="ECO:0000256" key="1">
    <source>
        <dbReference type="ARBA" id="ARBA00023015"/>
    </source>
</evidence>
<evidence type="ECO:0000313" key="5">
    <source>
        <dbReference type="EMBL" id="GJG26955.1"/>
    </source>
</evidence>
<dbReference type="InterPro" id="IPR036388">
    <property type="entry name" value="WH-like_DNA-bd_sf"/>
</dbReference>
<dbReference type="GO" id="GO:0003700">
    <property type="term" value="F:DNA-binding transcription factor activity"/>
    <property type="evidence" value="ECO:0007669"/>
    <property type="project" value="InterPro"/>
</dbReference>
<dbReference type="Proteomes" id="UP000216189">
    <property type="component" value="Unassembled WGS sequence"/>
</dbReference>
<evidence type="ECO:0000256" key="2">
    <source>
        <dbReference type="ARBA" id="ARBA00023125"/>
    </source>
</evidence>
<keyword evidence="1" id="KW-0805">Transcription regulation</keyword>
<organism evidence="5 8">
    <name type="scientific">Segatella bryantii</name>
    <name type="common">Prevotella bryantii</name>
    <dbReference type="NCBI Taxonomy" id="77095"/>
    <lineage>
        <taxon>Bacteria</taxon>
        <taxon>Pseudomonadati</taxon>
        <taxon>Bacteroidota</taxon>
        <taxon>Bacteroidia</taxon>
        <taxon>Bacteroidales</taxon>
        <taxon>Prevotellaceae</taxon>
        <taxon>Segatella</taxon>
    </lineage>
</organism>